<keyword evidence="2" id="KW-1185">Reference proteome</keyword>
<dbReference type="EMBL" id="KX855660">
    <property type="protein sequence ID" value="AQQ80354.1"/>
    <property type="molecule type" value="Genomic_DNA"/>
</dbReference>
<reference evidence="1 2" key="1">
    <citation type="journal article" date="2017" name="PLoS ONE">
        <title>The Complete Genome Sequence of a Second Distinct Betabaculovirus from the True Armyworm, Mythimna unipuncta.</title>
        <authorList>
            <person name="Harrison R.L."/>
            <person name="Rowley D.L."/>
            <person name="Mowery J."/>
            <person name="Bauchan G.R."/>
            <person name="Theilmann D.A."/>
            <person name="Rohrmann G.F."/>
            <person name="Erlandson M.A."/>
        </authorList>
    </citation>
    <scope>NUCLEOTIDE SEQUENCE [LARGE SCALE GENOMIC DNA]</scope>
    <source>
        <strain evidence="1">MyunGV#8</strain>
    </source>
</reference>
<protein>
    <submittedName>
        <fullName evidence="1">P40</fullName>
    </submittedName>
</protein>
<dbReference type="RefSeq" id="YP_009345805.1">
    <property type="nucleotide sequence ID" value="NC_033780.2"/>
</dbReference>
<name>A0A1S5YE96_9BBAC</name>
<dbReference type="KEGG" id="vg:39105765"/>
<dbReference type="GeneID" id="39105765"/>
<proteinExistence type="predicted"/>
<accession>A0A1S5YE96</accession>
<evidence type="ECO:0000313" key="2">
    <source>
        <dbReference type="Proteomes" id="UP000203651"/>
    </source>
</evidence>
<sequence>MSAKTRLFLTIERLKNHLDDAQMRLPYWEQFFPLFSTTSNTVTLDMAMVTDLINEAAVAAENRLVMQGATIYSQYTNNAPDPVASAGATTANRLPPLRVVTPAPAARPEIDYKKYSTYTNKVLNYFVSAGVSSTAFRVKDIVMMYLYTSSVPKLKPLFNLLDAALMRGERDCVMSLDESTSSLVLDNLRDVTGVTNIRLDYESVVYLNNSIQKALNNELAKYPVVKVRDRCSMAGGNIYDKITDPCKAFVDKFSLLVGLKVQFQVKSCPNNLCTNPVLIENVAINVEKACDMNRMVFNAINNIFINTVEQCAIENIRFDAEDFSKKFRLLDRVREMGKNNVVEKEAAGDLLTRKRLRTATNRPPSELKRLRAI</sequence>
<evidence type="ECO:0000313" key="1">
    <source>
        <dbReference type="EMBL" id="AQQ80354.1"/>
    </source>
</evidence>
<organism evidence="1 2">
    <name type="scientific">Betabaculovirus altermyunipunctae</name>
    <dbReference type="NCBI Taxonomy" id="3051996"/>
    <lineage>
        <taxon>Viruses</taxon>
        <taxon>Viruses incertae sedis</taxon>
        <taxon>Naldaviricetes</taxon>
        <taxon>Lefavirales</taxon>
        <taxon>Baculoviridae</taxon>
        <taxon>Betabaculovirus</taxon>
    </lineage>
</organism>
<dbReference type="InterPro" id="IPR008562">
    <property type="entry name" value="AcMNPV_C42"/>
</dbReference>
<dbReference type="Pfam" id="PF05815">
    <property type="entry name" value="AcMNPV_Orf101"/>
    <property type="match status" value="1"/>
</dbReference>
<dbReference type="Proteomes" id="UP000203651">
    <property type="component" value="Segment"/>
</dbReference>